<dbReference type="RefSeq" id="XP_067081730.1">
    <property type="nucleotide sequence ID" value="XM_067225629.1"/>
</dbReference>
<feature type="region of interest" description="Disordered" evidence="1">
    <location>
        <begin position="75"/>
        <end position="126"/>
    </location>
</feature>
<reference evidence="2" key="1">
    <citation type="submission" date="2016-09" db="EMBL/GenBank/DDBJ databases">
        <authorList>
            <person name="Hebert L."/>
            <person name="Moumen B."/>
        </authorList>
    </citation>
    <scope>NUCLEOTIDE SEQUENCE [LARGE SCALE GENOMIC DNA]</scope>
    <source>
        <strain evidence="2">OVI</strain>
    </source>
</reference>
<evidence type="ECO:0000313" key="3">
    <source>
        <dbReference type="Proteomes" id="UP000195570"/>
    </source>
</evidence>
<keyword evidence="3" id="KW-1185">Reference proteome</keyword>
<accession>A0A1G4IFB4</accession>
<feature type="compositionally biased region" description="Low complexity" evidence="1">
    <location>
        <begin position="82"/>
        <end position="98"/>
    </location>
</feature>
<gene>
    <name evidence="2" type="ORF">TEOVI_000257600</name>
</gene>
<dbReference type="Proteomes" id="UP000195570">
    <property type="component" value="Unassembled WGS sequence"/>
</dbReference>
<dbReference type="EMBL" id="CZPT02001548">
    <property type="protein sequence ID" value="SCU70996.1"/>
    <property type="molecule type" value="Genomic_DNA"/>
</dbReference>
<comment type="caution">
    <text evidence="2">The sequence shown here is derived from an EMBL/GenBank/DDBJ whole genome shotgun (WGS) entry which is preliminary data.</text>
</comment>
<protein>
    <submittedName>
        <fullName evidence="2">Uncharacterized protein</fullName>
    </submittedName>
</protein>
<feature type="region of interest" description="Disordered" evidence="1">
    <location>
        <begin position="163"/>
        <end position="188"/>
    </location>
</feature>
<feature type="compositionally biased region" description="Basic and acidic residues" evidence="1">
    <location>
        <begin position="99"/>
        <end position="115"/>
    </location>
</feature>
<organism evidence="2 3">
    <name type="scientific">Trypanosoma equiperdum</name>
    <dbReference type="NCBI Taxonomy" id="5694"/>
    <lineage>
        <taxon>Eukaryota</taxon>
        <taxon>Discoba</taxon>
        <taxon>Euglenozoa</taxon>
        <taxon>Kinetoplastea</taxon>
        <taxon>Metakinetoplastina</taxon>
        <taxon>Trypanosomatida</taxon>
        <taxon>Trypanosomatidae</taxon>
        <taxon>Trypanosoma</taxon>
    </lineage>
</organism>
<dbReference type="GeneID" id="92376516"/>
<evidence type="ECO:0000313" key="2">
    <source>
        <dbReference type="EMBL" id="SCU70996.1"/>
    </source>
</evidence>
<proteinExistence type="predicted"/>
<evidence type="ECO:0000256" key="1">
    <source>
        <dbReference type="SAM" id="MobiDB-lite"/>
    </source>
</evidence>
<name>A0A1G4IFB4_TRYEQ</name>
<dbReference type="AlphaFoldDB" id="A0A1G4IFB4"/>
<sequence>MTEVKGHHLSEEVASSTRQVAELACAGGAERADSVKVALNKMACVISCTKTTKRRRRVHVGNKCERTVKSKVCGKRNKNTDGAKGSTSVSSVVKSTHVGGRDTSRGSKNVGDSKKKTVAMNRKTEQQRKFKARKFGDYCVSFLRKMSLARETAAAGVRASGPTAEEASLPFQKTSFPPTCQVRGGESSKEPKLSSSFLPDCVQNQRFHVALPLLPPRVHDIFGRHTLNLRPPSVGSTQSHQSTMDSNCATSTCSFAVASLSSLFPTSAIKCGDEEALSCFFPAIHNGGWFGTASDFIEHCASVSHKIFCEGAPLFPLVTVKEQQGAVDEFKESTPPIEAVEIKGTSVEKDGGTQPLYSEVVCTGATMKFGLLQHNQGQYAYYWWFMRVHMATVQLGRKEWDFSIAVPQTTPRYAHTAAELRRVGELWCSYRFFSASVATGVAKRIVLSPDLQWHVLRVATIHVTHVVRDAYLSLSHSLDVVDTFYNSDERVMSSLTAHVTDSGSADVKVYDAAMNASLAVLLSATSVMRDPLSKSEAKSLATFSTHVATSIVEVIEQKSGVRFPFRATYNTPGSHVKNTTITEKGEKSASMLHVPSYNVTDSVGSVFDVEEEEHIMSLALWMYLRDAACAQFPMSD</sequence>
<dbReference type="VEuPathDB" id="TriTrypDB:TEOVI_000257600"/>